<evidence type="ECO:0000256" key="1">
    <source>
        <dbReference type="SAM" id="MobiDB-lite"/>
    </source>
</evidence>
<reference evidence="2" key="1">
    <citation type="submission" date="2018-05" db="EMBL/GenBank/DDBJ databases">
        <authorList>
            <person name="Lanie J.A."/>
            <person name="Ng W.-L."/>
            <person name="Kazmierczak K.M."/>
            <person name="Andrzejewski T.M."/>
            <person name="Davidsen T.M."/>
            <person name="Wayne K.J."/>
            <person name="Tettelin H."/>
            <person name="Glass J.I."/>
            <person name="Rusch D."/>
            <person name="Podicherti R."/>
            <person name="Tsui H.-C.T."/>
            <person name="Winkler M.E."/>
        </authorList>
    </citation>
    <scope>NUCLEOTIDE SEQUENCE</scope>
</reference>
<protein>
    <recommendedName>
        <fullName evidence="3">ISNCY family transposase</fullName>
    </recommendedName>
</protein>
<sequence>MRTVHDPQMKFGEVDIAAIELDPKSRDDIPPILSGLQYIYSTVELRSAVFKILARVIPSRNSPGLTNEQRHQKADSRLGRPGMEQWKILVLGTLRLSLNTDYDRVHELANHHDTIRQMLGHGDWEDKTTYNLQTIKDNLCLFTPEILDEINQLVVKAGHKLVKKNVPKDGPSELQTKKTEPRGSAKPLRARCDSFVVETNVHHPTDINLLLDAIRKTIEECARLSRSYQLMGWRQYSFNIRQFKKQYHIVRNLTHSTSKDKQKRGAREEVRRKEYLKYVIMAETYHMRAVSSLELLGKRVRSPNELLLLREYMGYAKKLMGQIIRRVHFNENIAHHEKIFSIFQPHTEWISKGKAGVPVELGLRVNIIEDHHRFILHHQVMCRQTDEKVAVKIVVETKKRFPDLAVVSWDKGAHSQQNQCDLKELLDLVVLPKKGGLTEAERQRESSPEFKLLRREHSAVESAINALEVHGLDQCPDHGIRGFERYVALAVVAKNIHRLGTVLREQEKQRQRSIRGPYKKAA</sequence>
<proteinExistence type="predicted"/>
<evidence type="ECO:0008006" key="3">
    <source>
        <dbReference type="Google" id="ProtNLM"/>
    </source>
</evidence>
<dbReference type="NCBIfam" id="NF033593">
    <property type="entry name" value="transpos_ISNCY_1"/>
    <property type="match status" value="1"/>
</dbReference>
<feature type="region of interest" description="Disordered" evidence="1">
    <location>
        <begin position="165"/>
        <end position="185"/>
    </location>
</feature>
<name>A0A381XNR4_9ZZZZ</name>
<feature type="compositionally biased region" description="Basic and acidic residues" evidence="1">
    <location>
        <begin position="166"/>
        <end position="183"/>
    </location>
</feature>
<dbReference type="EMBL" id="UINC01015829">
    <property type="protein sequence ID" value="SVA66375.1"/>
    <property type="molecule type" value="Genomic_DNA"/>
</dbReference>
<gene>
    <name evidence="2" type="ORF">METZ01_LOCUS119229</name>
</gene>
<dbReference type="AlphaFoldDB" id="A0A381XNR4"/>
<evidence type="ECO:0000313" key="2">
    <source>
        <dbReference type="EMBL" id="SVA66375.1"/>
    </source>
</evidence>
<accession>A0A381XNR4</accession>
<organism evidence="2">
    <name type="scientific">marine metagenome</name>
    <dbReference type="NCBI Taxonomy" id="408172"/>
    <lineage>
        <taxon>unclassified sequences</taxon>
        <taxon>metagenomes</taxon>
        <taxon>ecological metagenomes</taxon>
    </lineage>
</organism>